<dbReference type="EC" id="2.6.1.85" evidence="3"/>
<feature type="region of interest" description="Disordered" evidence="1">
    <location>
        <begin position="391"/>
        <end position="412"/>
    </location>
</feature>
<organism evidence="3 4">
    <name type="scientific">Psychromarinibacter sediminicola</name>
    <dbReference type="NCBI Taxonomy" id="3033385"/>
    <lineage>
        <taxon>Bacteria</taxon>
        <taxon>Pseudomonadati</taxon>
        <taxon>Pseudomonadota</taxon>
        <taxon>Alphaproteobacteria</taxon>
        <taxon>Rhodobacterales</taxon>
        <taxon>Paracoccaceae</taxon>
        <taxon>Psychromarinibacter</taxon>
    </lineage>
</organism>
<gene>
    <name evidence="3" type="ORF">P1J78_21395</name>
</gene>
<dbReference type="AlphaFoldDB" id="A0AAE3TAX3"/>
<evidence type="ECO:0000256" key="1">
    <source>
        <dbReference type="SAM" id="MobiDB-lite"/>
    </source>
</evidence>
<dbReference type="GO" id="GO:0046820">
    <property type="term" value="F:4-amino-4-deoxychorismate synthase activity"/>
    <property type="evidence" value="ECO:0007669"/>
    <property type="project" value="UniProtKB-EC"/>
</dbReference>
<keyword evidence="4" id="KW-1185">Reference proteome</keyword>
<proteinExistence type="predicted"/>
<accession>A0AAE3TAX3</accession>
<comment type="caution">
    <text evidence="3">The sequence shown here is derived from an EMBL/GenBank/DDBJ whole genome shotgun (WGS) entry which is preliminary data.</text>
</comment>
<name>A0AAE3TAX3_9RHOB</name>
<sequence>MTPDISATPSSGPVDGPEILFRDDLAGRELHFSRPREIIRADTPEEVAGALAQVARAQAAGRWCAGYLSYEAGYALEPKLRDHLPAHCRLPLVQMGVFDAPETREVAPPAAGGASLTGFRPAWSFADYAPRFEQVHRHLCAGDCYQANLTFPIAARWQGDPAALFDAMTARQPVRYGALVRLGGPAILSRSPELFFEVDDAGWIETHPMKGTIRRGATPEEDARLAEALRQDPKNRAENLMIVDLLRNDISRICALGTLHVPALFRVEHYPTVHQLVSRIRARLAPGVGFAEIVGALFPCGSITGAPKIRAMQILRALEARPRDIYCGAIGYLAPSGGMRFNVAIRTVTLHEGGEAVLNVGGGLVYDSEARAEYDECLLKAKFAAPVAPSEPLPAENPAGGEALGHDPDVGV</sequence>
<dbReference type="EMBL" id="JARGYC010000085">
    <property type="protein sequence ID" value="MDF0603293.1"/>
    <property type="molecule type" value="Genomic_DNA"/>
</dbReference>
<keyword evidence="3" id="KW-0808">Transferase</keyword>
<dbReference type="Gene3D" id="3.60.120.10">
    <property type="entry name" value="Anthranilate synthase"/>
    <property type="match status" value="1"/>
</dbReference>
<dbReference type="GO" id="GO:0000162">
    <property type="term" value="P:L-tryptophan biosynthetic process"/>
    <property type="evidence" value="ECO:0007669"/>
    <property type="project" value="TreeGrafter"/>
</dbReference>
<dbReference type="NCBIfam" id="NF005698">
    <property type="entry name" value="PRK07508.1"/>
    <property type="match status" value="1"/>
</dbReference>
<evidence type="ECO:0000313" key="4">
    <source>
        <dbReference type="Proteomes" id="UP001220964"/>
    </source>
</evidence>
<keyword evidence="3" id="KW-0032">Aminotransferase</keyword>
<dbReference type="InterPro" id="IPR015890">
    <property type="entry name" value="Chorismate_C"/>
</dbReference>
<evidence type="ECO:0000313" key="3">
    <source>
        <dbReference type="EMBL" id="MDF0603293.1"/>
    </source>
</evidence>
<dbReference type="PANTHER" id="PTHR11236:SF50">
    <property type="entry name" value="AMINODEOXYCHORISMATE SYNTHASE COMPONENT 1"/>
    <property type="match status" value="1"/>
</dbReference>
<dbReference type="RefSeq" id="WP_275569414.1">
    <property type="nucleotide sequence ID" value="NZ_JARGYC010000085.1"/>
</dbReference>
<feature type="domain" description="Chorismate-utilising enzyme C-terminal" evidence="2">
    <location>
        <begin position="126"/>
        <end position="380"/>
    </location>
</feature>
<dbReference type="Pfam" id="PF00425">
    <property type="entry name" value="Chorismate_bind"/>
    <property type="match status" value="1"/>
</dbReference>
<dbReference type="InterPro" id="IPR019999">
    <property type="entry name" value="Anth_synth_I-like"/>
</dbReference>
<protein>
    <submittedName>
        <fullName evidence="3">Aminodeoxychorismate synthase component I</fullName>
        <ecNumber evidence="3">2.6.1.85</ecNumber>
    </submittedName>
</protein>
<dbReference type="InterPro" id="IPR005802">
    <property type="entry name" value="ADC_synth_comp_1"/>
</dbReference>
<reference evidence="3" key="1">
    <citation type="submission" date="2023-03" db="EMBL/GenBank/DDBJ databases">
        <title>Multiphase analysis and comparison of six strains from genera Psychromarinibacter, Lutimaribacter, and Maritimibacter, including a novel species: Psychromarinibacter sediminicola sp. nov.</title>
        <authorList>
            <person name="Wang Y.-H."/>
            <person name="Ye M.-Q."/>
            <person name="Du Z.-J."/>
        </authorList>
    </citation>
    <scope>NUCLEOTIDE SEQUENCE</scope>
    <source>
        <strain evidence="3">C21-152</strain>
    </source>
</reference>
<dbReference type="InterPro" id="IPR005801">
    <property type="entry name" value="ADC_synthase"/>
</dbReference>
<dbReference type="GO" id="GO:0009396">
    <property type="term" value="P:folic acid-containing compound biosynthetic process"/>
    <property type="evidence" value="ECO:0007669"/>
    <property type="project" value="InterPro"/>
</dbReference>
<dbReference type="PANTHER" id="PTHR11236">
    <property type="entry name" value="AMINOBENZOATE/ANTHRANILATE SYNTHASE"/>
    <property type="match status" value="1"/>
</dbReference>
<dbReference type="NCBIfam" id="TIGR00553">
    <property type="entry name" value="pabB"/>
    <property type="match status" value="1"/>
</dbReference>
<dbReference type="PRINTS" id="PR00095">
    <property type="entry name" value="ANTSNTHASEI"/>
</dbReference>
<dbReference type="Proteomes" id="UP001220964">
    <property type="component" value="Unassembled WGS sequence"/>
</dbReference>
<evidence type="ECO:0000259" key="2">
    <source>
        <dbReference type="Pfam" id="PF00425"/>
    </source>
</evidence>
<dbReference type="SUPFAM" id="SSF56322">
    <property type="entry name" value="ADC synthase"/>
    <property type="match status" value="1"/>
</dbReference>